<reference evidence="15 16" key="1">
    <citation type="journal article" date="2008" name="Int. J. Syst. Evol. Microbiol.">
        <title>Luteimonas marina sp. nov., isolated from seawater.</title>
        <authorList>
            <person name="Baik K.S."/>
            <person name="Park S.C."/>
            <person name="Kim M.S."/>
            <person name="Kim E.M."/>
            <person name="Park C."/>
            <person name="Chun J."/>
            <person name="Seong C.N."/>
        </authorList>
    </citation>
    <scope>NUCLEOTIDE SEQUENCE [LARGE SCALE GENOMIC DNA]</scope>
    <source>
        <strain evidence="15 16">FR1330</strain>
    </source>
</reference>
<evidence type="ECO:0000256" key="8">
    <source>
        <dbReference type="ARBA" id="ARBA00023237"/>
    </source>
</evidence>
<dbReference type="Pfam" id="PF17243">
    <property type="entry name" value="POTRA_TamA_1"/>
    <property type="match status" value="1"/>
</dbReference>
<keyword evidence="6 11" id="KW-0732">Signal</keyword>
<feature type="domain" description="POTRA" evidence="13">
    <location>
        <begin position="120"/>
        <end position="184"/>
    </location>
</feature>
<evidence type="ECO:0000256" key="9">
    <source>
        <dbReference type="ARBA" id="ARBA00033063"/>
    </source>
</evidence>
<dbReference type="InterPro" id="IPR039910">
    <property type="entry name" value="D15-like"/>
</dbReference>
<comment type="caution">
    <text evidence="15">The sequence shown here is derived from an EMBL/GenBank/DDBJ whole genome shotgun (WGS) entry which is preliminary data.</text>
</comment>
<dbReference type="InterPro" id="IPR010827">
    <property type="entry name" value="BamA/TamA_POTRA"/>
</dbReference>
<dbReference type="EMBL" id="VOHK01000005">
    <property type="protein sequence ID" value="TWT19265.1"/>
    <property type="molecule type" value="Genomic_DNA"/>
</dbReference>
<dbReference type="GO" id="GO:0097347">
    <property type="term" value="C:TAM protein secretion complex"/>
    <property type="evidence" value="ECO:0007669"/>
    <property type="project" value="TreeGrafter"/>
</dbReference>
<evidence type="ECO:0000256" key="2">
    <source>
        <dbReference type="ARBA" id="ARBA00010248"/>
    </source>
</evidence>
<proteinExistence type="inferred from homology"/>
<organism evidence="15 16">
    <name type="scientific">Luteimonas marina</name>
    <dbReference type="NCBI Taxonomy" id="488485"/>
    <lineage>
        <taxon>Bacteria</taxon>
        <taxon>Pseudomonadati</taxon>
        <taxon>Pseudomonadota</taxon>
        <taxon>Gammaproteobacteria</taxon>
        <taxon>Lysobacterales</taxon>
        <taxon>Lysobacteraceae</taxon>
        <taxon>Luteimonas</taxon>
    </lineage>
</organism>
<keyword evidence="5" id="KW-0812">Transmembrane</keyword>
<feature type="signal peptide" evidence="11">
    <location>
        <begin position="1"/>
        <end position="23"/>
    </location>
</feature>
<protein>
    <recommendedName>
        <fullName evidence="3">Translocation and assembly module subunit TamA</fullName>
    </recommendedName>
    <alternativeName>
        <fullName evidence="9">Autotransporter assembly factor TamA</fullName>
    </alternativeName>
</protein>
<dbReference type="PANTHER" id="PTHR12815">
    <property type="entry name" value="SORTING AND ASSEMBLY MACHINERY SAMM50 PROTEIN FAMILY MEMBER"/>
    <property type="match status" value="1"/>
</dbReference>
<dbReference type="InterPro" id="IPR000184">
    <property type="entry name" value="Bac_surfAg_D15"/>
</dbReference>
<keyword evidence="4" id="KW-1134">Transmembrane beta strand</keyword>
<sequence length="608" mass="67424">MRLPHRILAAAALFLFAAGAARAAVVGNVEITGLDEEMTENVRVSLSLVDTIGKEVSGRRLAYLLREAENEAREALEPFGFYSATVEVGRSRGNGNGNGSVSVTVHVDPGEPVRVRNSDIAIIGEGGRDRYLQADLDAFLPSPGAIFNHADYEASKIRISRRLTERGYFDADFSSRRVEVTRAQQAADIDLVWTSGERYDMGPTTFEQERHIIRDDLLEKLVYWEEGEYYHQGRLDRLRTSLAQLDYFGNIEITPDPASAVDKRVPVAVKLTPAKRSIYTAGVSFGTDSGAGIRLGVERRYVNTRGHKALAQLDYAQKRKTLTLQYRIPAFAWRDGWYTVSAQAYDEQTDYIDTRRIELVGSRSGQYSRQVNLVASLHLLRERWAYPTEADDDPATPLQYRYATFTFPSVRAEYINVDDRVFPRSGIGGSLTLRSGAEGIGSDANFVQFHARASTFKGIGEDGRLIIRGEAGYTWTNALVDMPPSLRFYAGGDRSIRGYEWREVGPRIVRYKEDEDGNLRETGYLAAGAKNVVTASVEYERYFLGDWGAAVFVDGGSAFDGTSPDWHTGVGIGARWRSPVGPLKLDIARGLDSPDSPFTIGLSIGAEF</sequence>
<dbReference type="Proteomes" id="UP000319980">
    <property type="component" value="Unassembled WGS sequence"/>
</dbReference>
<name>A0A5C5U163_9GAMM</name>
<evidence type="ECO:0000313" key="16">
    <source>
        <dbReference type="Proteomes" id="UP000319980"/>
    </source>
</evidence>
<evidence type="ECO:0000259" key="12">
    <source>
        <dbReference type="Pfam" id="PF01103"/>
    </source>
</evidence>
<dbReference type="GO" id="GO:0009306">
    <property type="term" value="P:protein secretion"/>
    <property type="evidence" value="ECO:0007669"/>
    <property type="project" value="TreeGrafter"/>
</dbReference>
<dbReference type="Pfam" id="PF07244">
    <property type="entry name" value="POTRA"/>
    <property type="match status" value="1"/>
</dbReference>
<keyword evidence="7" id="KW-0472">Membrane</keyword>
<dbReference type="Gene3D" id="2.40.160.50">
    <property type="entry name" value="membrane protein fhac: a member of the omp85/tpsb transporter family"/>
    <property type="match status" value="1"/>
</dbReference>
<evidence type="ECO:0000256" key="10">
    <source>
        <dbReference type="ARBA" id="ARBA00093548"/>
    </source>
</evidence>
<dbReference type="GO" id="GO:0009279">
    <property type="term" value="C:cell outer membrane"/>
    <property type="evidence" value="ECO:0007669"/>
    <property type="project" value="UniProtKB-SubCell"/>
</dbReference>
<evidence type="ECO:0000256" key="7">
    <source>
        <dbReference type="ARBA" id="ARBA00023136"/>
    </source>
</evidence>
<dbReference type="OrthoDB" id="9769707at2"/>
<gene>
    <name evidence="15" type="ORF">FQY83_12985</name>
</gene>
<evidence type="ECO:0000256" key="11">
    <source>
        <dbReference type="SAM" id="SignalP"/>
    </source>
</evidence>
<evidence type="ECO:0000256" key="5">
    <source>
        <dbReference type="ARBA" id="ARBA00022692"/>
    </source>
</evidence>
<dbReference type="AlphaFoldDB" id="A0A5C5U163"/>
<evidence type="ECO:0000256" key="6">
    <source>
        <dbReference type="ARBA" id="ARBA00022729"/>
    </source>
</evidence>
<dbReference type="Gene3D" id="3.10.20.310">
    <property type="entry name" value="membrane protein fhac"/>
    <property type="match status" value="3"/>
</dbReference>
<comment type="similarity">
    <text evidence="2">Belongs to the TamA family.</text>
</comment>
<dbReference type="Pfam" id="PF01103">
    <property type="entry name" value="Omp85"/>
    <property type="match status" value="1"/>
</dbReference>
<accession>A0A5C5U163</accession>
<feature type="chain" id="PRO_5022872317" description="Translocation and assembly module subunit TamA" evidence="11">
    <location>
        <begin position="24"/>
        <end position="608"/>
    </location>
</feature>
<feature type="domain" description="Bacterial surface antigen (D15)" evidence="12">
    <location>
        <begin position="305"/>
        <end position="605"/>
    </location>
</feature>
<evidence type="ECO:0000313" key="15">
    <source>
        <dbReference type="EMBL" id="TWT19265.1"/>
    </source>
</evidence>
<dbReference type="PANTHER" id="PTHR12815:SF47">
    <property type="entry name" value="TRANSLOCATION AND ASSEMBLY MODULE SUBUNIT TAMA"/>
    <property type="match status" value="1"/>
</dbReference>
<comment type="subunit">
    <text evidence="10">Interacts with TamB to form the translocation and assembly module (TAM).</text>
</comment>
<evidence type="ECO:0000256" key="3">
    <source>
        <dbReference type="ARBA" id="ARBA00015419"/>
    </source>
</evidence>
<keyword evidence="8" id="KW-0998">Cell outer membrane</keyword>
<comment type="subcellular location">
    <subcellularLocation>
        <location evidence="1">Cell outer membrane</location>
    </subcellularLocation>
</comment>
<evidence type="ECO:0000259" key="14">
    <source>
        <dbReference type="Pfam" id="PF17243"/>
    </source>
</evidence>
<evidence type="ECO:0000259" key="13">
    <source>
        <dbReference type="Pfam" id="PF07244"/>
    </source>
</evidence>
<evidence type="ECO:0000256" key="4">
    <source>
        <dbReference type="ARBA" id="ARBA00022452"/>
    </source>
</evidence>
<dbReference type="InterPro" id="IPR035243">
    <property type="entry name" value="TamA_POTRA_Dom_1"/>
</dbReference>
<evidence type="ECO:0000256" key="1">
    <source>
        <dbReference type="ARBA" id="ARBA00004442"/>
    </source>
</evidence>
<feature type="domain" description="TamA POTRA" evidence="14">
    <location>
        <begin position="29"/>
        <end position="109"/>
    </location>
</feature>
<dbReference type="RefSeq" id="WP_146388381.1">
    <property type="nucleotide sequence ID" value="NZ_VOHK01000005.1"/>
</dbReference>
<keyword evidence="16" id="KW-1185">Reference proteome</keyword>